<dbReference type="Pfam" id="PF22636">
    <property type="entry name" value="FlK"/>
    <property type="match status" value="1"/>
</dbReference>
<sequence length="129" mass="14157">MQQLFKPGDTKTFERIVTMADCAAFDSGMVHPVYATFALARDAEWCCRLFVLEMKEEGEEGIGASLTVEHHAPALNGSTVRFTATIESLLHHTITCSYTAHVGNKLIASGTQVQKILKKEKLEKLFAGA</sequence>
<evidence type="ECO:0000259" key="1">
    <source>
        <dbReference type="Pfam" id="PF22636"/>
    </source>
</evidence>
<dbReference type="AlphaFoldDB" id="A0A1M6VGW5"/>
<dbReference type="STRING" id="1419482.SAMN05444266_101203"/>
<gene>
    <name evidence="2" type="ORF">SAMN05444266_101203</name>
</gene>
<dbReference type="Proteomes" id="UP000184420">
    <property type="component" value="Unassembled WGS sequence"/>
</dbReference>
<dbReference type="EMBL" id="FRBL01000001">
    <property type="protein sequence ID" value="SHK80709.1"/>
    <property type="molecule type" value="Genomic_DNA"/>
</dbReference>
<dbReference type="InterPro" id="IPR025540">
    <property type="entry name" value="FlK"/>
</dbReference>
<dbReference type="InterPro" id="IPR029069">
    <property type="entry name" value="HotDog_dom_sf"/>
</dbReference>
<keyword evidence="3" id="KW-1185">Reference proteome</keyword>
<accession>A0A1M6VGW5</accession>
<organism evidence="2 3">
    <name type="scientific">Chitinophaga jiangningensis</name>
    <dbReference type="NCBI Taxonomy" id="1419482"/>
    <lineage>
        <taxon>Bacteria</taxon>
        <taxon>Pseudomonadati</taxon>
        <taxon>Bacteroidota</taxon>
        <taxon>Chitinophagia</taxon>
        <taxon>Chitinophagales</taxon>
        <taxon>Chitinophagaceae</taxon>
        <taxon>Chitinophaga</taxon>
    </lineage>
</organism>
<dbReference type="OrthoDB" id="6902891at2"/>
<dbReference type="SUPFAM" id="SSF54637">
    <property type="entry name" value="Thioesterase/thiol ester dehydrase-isomerase"/>
    <property type="match status" value="1"/>
</dbReference>
<protein>
    <submittedName>
        <fullName evidence="2">Predicted thioesterase</fullName>
    </submittedName>
</protein>
<dbReference type="Gene3D" id="3.10.129.10">
    <property type="entry name" value="Hotdog Thioesterase"/>
    <property type="match status" value="1"/>
</dbReference>
<proteinExistence type="predicted"/>
<reference evidence="2 3" key="1">
    <citation type="submission" date="2016-11" db="EMBL/GenBank/DDBJ databases">
        <authorList>
            <person name="Jaros S."/>
            <person name="Januszkiewicz K."/>
            <person name="Wedrychowicz H."/>
        </authorList>
    </citation>
    <scope>NUCLEOTIDE SEQUENCE [LARGE SCALE GENOMIC DNA]</scope>
    <source>
        <strain evidence="2 3">DSM 27406</strain>
    </source>
</reference>
<feature type="domain" description="Fluoroacetyl-CoA-specific thioesterase-like" evidence="1">
    <location>
        <begin position="17"/>
        <end position="120"/>
    </location>
</feature>
<evidence type="ECO:0000313" key="2">
    <source>
        <dbReference type="EMBL" id="SHK80709.1"/>
    </source>
</evidence>
<name>A0A1M6VGW5_9BACT</name>
<evidence type="ECO:0000313" key="3">
    <source>
        <dbReference type="Proteomes" id="UP000184420"/>
    </source>
</evidence>
<dbReference type="PANTHER" id="PTHR36934">
    <property type="entry name" value="BLR0278 PROTEIN"/>
    <property type="match status" value="1"/>
</dbReference>
<dbReference type="RefSeq" id="WP_073077130.1">
    <property type="nucleotide sequence ID" value="NZ_FRBL01000001.1"/>
</dbReference>
<dbReference type="PANTHER" id="PTHR36934:SF1">
    <property type="entry name" value="THIOESTERASE DOMAIN-CONTAINING PROTEIN"/>
    <property type="match status" value="1"/>
</dbReference>
<dbReference type="CDD" id="cd03440">
    <property type="entry name" value="hot_dog"/>
    <property type="match status" value="1"/>
</dbReference>
<dbReference type="InterPro" id="IPR054485">
    <property type="entry name" value="FlK-like_dom"/>
</dbReference>